<dbReference type="InterPro" id="IPR050790">
    <property type="entry name" value="ExbB/TolQ_transport"/>
</dbReference>
<evidence type="ECO:0000256" key="9">
    <source>
        <dbReference type="SAM" id="Phobius"/>
    </source>
</evidence>
<feature type="transmembrane region" description="Helical" evidence="9">
    <location>
        <begin position="79"/>
        <end position="100"/>
    </location>
</feature>
<keyword evidence="2 8" id="KW-0813">Transport</keyword>
<keyword evidence="4 9" id="KW-0812">Transmembrane</keyword>
<feature type="domain" description="MotA/TolQ/ExbB proton channel" evidence="10">
    <location>
        <begin position="50"/>
        <end position="152"/>
    </location>
</feature>
<protein>
    <submittedName>
        <fullName evidence="11">MotA/TolQ/ExbB proton channel family protein</fullName>
    </submittedName>
</protein>
<dbReference type="GO" id="GO:0017038">
    <property type="term" value="P:protein import"/>
    <property type="evidence" value="ECO:0007669"/>
    <property type="project" value="TreeGrafter"/>
</dbReference>
<evidence type="ECO:0000313" key="12">
    <source>
        <dbReference type="Proteomes" id="UP000622317"/>
    </source>
</evidence>
<evidence type="ECO:0000256" key="6">
    <source>
        <dbReference type="ARBA" id="ARBA00022989"/>
    </source>
</evidence>
<evidence type="ECO:0000256" key="7">
    <source>
        <dbReference type="ARBA" id="ARBA00023136"/>
    </source>
</evidence>
<feature type="transmembrane region" description="Helical" evidence="9">
    <location>
        <begin position="124"/>
        <end position="143"/>
    </location>
</feature>
<evidence type="ECO:0000256" key="2">
    <source>
        <dbReference type="ARBA" id="ARBA00022448"/>
    </source>
</evidence>
<dbReference type="GO" id="GO:0005886">
    <property type="term" value="C:plasma membrane"/>
    <property type="evidence" value="ECO:0007669"/>
    <property type="project" value="UniProtKB-SubCell"/>
</dbReference>
<proteinExistence type="inferred from homology"/>
<evidence type="ECO:0000256" key="4">
    <source>
        <dbReference type="ARBA" id="ARBA00022692"/>
    </source>
</evidence>
<organism evidence="11 12">
    <name type="scientific">Pelagicoccus enzymogenes</name>
    <dbReference type="NCBI Taxonomy" id="2773457"/>
    <lineage>
        <taxon>Bacteria</taxon>
        <taxon>Pseudomonadati</taxon>
        <taxon>Verrucomicrobiota</taxon>
        <taxon>Opitutia</taxon>
        <taxon>Puniceicoccales</taxon>
        <taxon>Pelagicoccaceae</taxon>
        <taxon>Pelagicoccus</taxon>
    </lineage>
</organism>
<evidence type="ECO:0000313" key="11">
    <source>
        <dbReference type="EMBL" id="MBD5781497.1"/>
    </source>
</evidence>
<dbReference type="EMBL" id="JACYFG010000042">
    <property type="protein sequence ID" value="MBD5781497.1"/>
    <property type="molecule type" value="Genomic_DNA"/>
</dbReference>
<dbReference type="InterPro" id="IPR002898">
    <property type="entry name" value="MotA_ExbB_proton_chnl"/>
</dbReference>
<dbReference type="PANTHER" id="PTHR30625:SF15">
    <property type="entry name" value="BIOPOLYMER TRANSPORT PROTEIN EXBB"/>
    <property type="match status" value="1"/>
</dbReference>
<reference evidence="11" key="1">
    <citation type="submission" date="2020-09" db="EMBL/GenBank/DDBJ databases">
        <title>Pelagicoccus enzymogenes sp. nov. with an EPS production, isolated from marine sediment.</title>
        <authorList>
            <person name="Feng X."/>
        </authorList>
    </citation>
    <scope>NUCLEOTIDE SEQUENCE</scope>
    <source>
        <strain evidence="11">NFK12</strain>
    </source>
</reference>
<keyword evidence="12" id="KW-1185">Reference proteome</keyword>
<keyword evidence="6 9" id="KW-1133">Transmembrane helix</keyword>
<keyword evidence="7 9" id="KW-0472">Membrane</keyword>
<evidence type="ECO:0000259" key="10">
    <source>
        <dbReference type="Pfam" id="PF01618"/>
    </source>
</evidence>
<evidence type="ECO:0000256" key="3">
    <source>
        <dbReference type="ARBA" id="ARBA00022475"/>
    </source>
</evidence>
<keyword evidence="5 8" id="KW-0653">Protein transport</keyword>
<accession>A0A927IGS8</accession>
<evidence type="ECO:0000256" key="1">
    <source>
        <dbReference type="ARBA" id="ARBA00004651"/>
    </source>
</evidence>
<comment type="caution">
    <text evidence="11">The sequence shown here is derived from an EMBL/GenBank/DDBJ whole genome shotgun (WGS) entry which is preliminary data.</text>
</comment>
<sequence length="171" mass="18903">MNIDWLNTVWATILSGGPIMVALLLLAFLLYRNVIGLFLFTNRLDARSVFMEQSQDQSHGAIQDFRDHLSQLVRTQLTYANVLIVAAPLLGLLGTVIGMLDTFKGIGAEAGQDTTKAVADGVKVALITTQTGLMIAIFGLFLTQLISRIYRSKDLQLLELEIETLKRKLPQ</sequence>
<feature type="transmembrane region" description="Helical" evidence="9">
    <location>
        <begin position="20"/>
        <end position="41"/>
    </location>
</feature>
<dbReference type="Pfam" id="PF01618">
    <property type="entry name" value="MotA_ExbB"/>
    <property type="match status" value="1"/>
</dbReference>
<dbReference type="RefSeq" id="WP_191618595.1">
    <property type="nucleotide sequence ID" value="NZ_JACYFG010000042.1"/>
</dbReference>
<dbReference type="PANTHER" id="PTHR30625">
    <property type="entry name" value="PROTEIN TOLQ"/>
    <property type="match status" value="1"/>
</dbReference>
<dbReference type="Proteomes" id="UP000622317">
    <property type="component" value="Unassembled WGS sequence"/>
</dbReference>
<comment type="subcellular location">
    <subcellularLocation>
        <location evidence="1">Cell membrane</location>
        <topology evidence="1">Multi-pass membrane protein</topology>
    </subcellularLocation>
    <subcellularLocation>
        <location evidence="8">Membrane</location>
        <topology evidence="8">Multi-pass membrane protein</topology>
    </subcellularLocation>
</comment>
<evidence type="ECO:0000256" key="5">
    <source>
        <dbReference type="ARBA" id="ARBA00022927"/>
    </source>
</evidence>
<keyword evidence="3" id="KW-1003">Cell membrane</keyword>
<dbReference type="AlphaFoldDB" id="A0A927IGS8"/>
<comment type="similarity">
    <text evidence="8">Belongs to the exbB/tolQ family.</text>
</comment>
<name>A0A927IGS8_9BACT</name>
<evidence type="ECO:0000256" key="8">
    <source>
        <dbReference type="RuleBase" id="RU004057"/>
    </source>
</evidence>
<gene>
    <name evidence="11" type="ORF">IEN85_18495</name>
</gene>